<evidence type="ECO:0000256" key="2">
    <source>
        <dbReference type="ARBA" id="ARBA00009347"/>
    </source>
</evidence>
<comment type="similarity">
    <text evidence="2">Belongs to the acyl-CoA dehydrogenase family.</text>
</comment>
<gene>
    <name evidence="6" type="ORF">METZ01_LOCUS416725</name>
</gene>
<feature type="domain" description="Acyl-CoA dehydrogenase/oxidase N-terminal" evidence="5">
    <location>
        <begin position="8"/>
        <end position="119"/>
    </location>
</feature>
<feature type="non-terminal residue" evidence="6">
    <location>
        <position position="142"/>
    </location>
</feature>
<dbReference type="SUPFAM" id="SSF56645">
    <property type="entry name" value="Acyl-CoA dehydrogenase NM domain-like"/>
    <property type="match status" value="1"/>
</dbReference>
<protein>
    <recommendedName>
        <fullName evidence="5">Acyl-CoA dehydrogenase/oxidase N-terminal domain-containing protein</fullName>
    </recommendedName>
</protein>
<reference evidence="6" key="1">
    <citation type="submission" date="2018-05" db="EMBL/GenBank/DDBJ databases">
        <authorList>
            <person name="Lanie J.A."/>
            <person name="Ng W.-L."/>
            <person name="Kazmierczak K.M."/>
            <person name="Andrzejewski T.M."/>
            <person name="Davidsen T.M."/>
            <person name="Wayne K.J."/>
            <person name="Tettelin H."/>
            <person name="Glass J.I."/>
            <person name="Rusch D."/>
            <person name="Podicherti R."/>
            <person name="Tsui H.-C.T."/>
            <person name="Winkler M.E."/>
        </authorList>
    </citation>
    <scope>NUCLEOTIDE SEQUENCE</scope>
</reference>
<evidence type="ECO:0000256" key="3">
    <source>
        <dbReference type="ARBA" id="ARBA00022630"/>
    </source>
</evidence>
<dbReference type="AlphaFoldDB" id="A0A382X0V2"/>
<dbReference type="PROSITE" id="PS00072">
    <property type="entry name" value="ACYL_COA_DH_1"/>
    <property type="match status" value="1"/>
</dbReference>
<dbReference type="Pfam" id="PF02771">
    <property type="entry name" value="Acyl-CoA_dh_N"/>
    <property type="match status" value="1"/>
</dbReference>
<evidence type="ECO:0000256" key="4">
    <source>
        <dbReference type="ARBA" id="ARBA00022827"/>
    </source>
</evidence>
<dbReference type="FunFam" id="1.10.540.10:FF:000026">
    <property type="entry name" value="Acyl-CoA dehydrogenase medium chain"/>
    <property type="match status" value="1"/>
</dbReference>
<evidence type="ECO:0000259" key="5">
    <source>
        <dbReference type="Pfam" id="PF02771"/>
    </source>
</evidence>
<dbReference type="Gene3D" id="1.10.540.10">
    <property type="entry name" value="Acyl-CoA dehydrogenase/oxidase, N-terminal domain"/>
    <property type="match status" value="1"/>
</dbReference>
<dbReference type="InterPro" id="IPR009100">
    <property type="entry name" value="AcylCoA_DH/oxidase_NM_dom_sf"/>
</dbReference>
<sequence>METLSDSEKDVFRDSVVKFLDKEVLPFYGEWERQEIWPRDLWLRLGESGFLCIDQPVEYGGYDASFELNCIVVHEIAKAGLGALASGVSVHSDIVAPYILHLGSEEQKQRILPRMVTGEVVGAIAMTEPGAGSDLQSITTSA</sequence>
<dbReference type="InterPro" id="IPR006089">
    <property type="entry name" value="Acyl-CoA_DH_CS"/>
</dbReference>
<dbReference type="EMBL" id="UINC01163520">
    <property type="protein sequence ID" value="SVD63871.1"/>
    <property type="molecule type" value="Genomic_DNA"/>
</dbReference>
<dbReference type="InterPro" id="IPR013786">
    <property type="entry name" value="AcylCoA_DH/ox_N"/>
</dbReference>
<name>A0A382X0V2_9ZZZZ</name>
<dbReference type="GO" id="GO:0003995">
    <property type="term" value="F:acyl-CoA dehydrogenase activity"/>
    <property type="evidence" value="ECO:0007669"/>
    <property type="project" value="InterPro"/>
</dbReference>
<keyword evidence="3" id="KW-0285">Flavoprotein</keyword>
<dbReference type="PANTHER" id="PTHR43884">
    <property type="entry name" value="ACYL-COA DEHYDROGENASE"/>
    <property type="match status" value="1"/>
</dbReference>
<evidence type="ECO:0000313" key="6">
    <source>
        <dbReference type="EMBL" id="SVD63871.1"/>
    </source>
</evidence>
<comment type="cofactor">
    <cofactor evidence="1">
        <name>FAD</name>
        <dbReference type="ChEBI" id="CHEBI:57692"/>
    </cofactor>
</comment>
<dbReference type="PANTHER" id="PTHR43884:SF12">
    <property type="entry name" value="ISOVALERYL-COA DEHYDROGENASE, MITOCHONDRIAL-RELATED"/>
    <property type="match status" value="1"/>
</dbReference>
<proteinExistence type="inferred from homology"/>
<organism evidence="6">
    <name type="scientific">marine metagenome</name>
    <dbReference type="NCBI Taxonomy" id="408172"/>
    <lineage>
        <taxon>unclassified sequences</taxon>
        <taxon>metagenomes</taxon>
        <taxon>ecological metagenomes</taxon>
    </lineage>
</organism>
<keyword evidence="4" id="KW-0274">FAD</keyword>
<dbReference type="GO" id="GO:0050660">
    <property type="term" value="F:flavin adenine dinucleotide binding"/>
    <property type="evidence" value="ECO:0007669"/>
    <property type="project" value="InterPro"/>
</dbReference>
<dbReference type="InterPro" id="IPR037069">
    <property type="entry name" value="AcylCoA_DH/ox_N_sf"/>
</dbReference>
<evidence type="ECO:0000256" key="1">
    <source>
        <dbReference type="ARBA" id="ARBA00001974"/>
    </source>
</evidence>
<accession>A0A382X0V2</accession>